<dbReference type="InterPro" id="IPR050131">
    <property type="entry name" value="Peptidase_S8_subtilisin-like"/>
</dbReference>
<name>A0A1G7WQY2_9BACT</name>
<dbReference type="Gene3D" id="3.40.50.200">
    <property type="entry name" value="Peptidase S8/S53 domain"/>
    <property type="match status" value="1"/>
</dbReference>
<dbReference type="PROSITE" id="PS51892">
    <property type="entry name" value="SUBTILASE"/>
    <property type="match status" value="1"/>
</dbReference>
<dbReference type="Proteomes" id="UP000198779">
    <property type="component" value="Unassembled WGS sequence"/>
</dbReference>
<accession>A0A1G7WQY2</accession>
<evidence type="ECO:0000256" key="2">
    <source>
        <dbReference type="ARBA" id="ARBA00022670"/>
    </source>
</evidence>
<dbReference type="Pfam" id="PF00082">
    <property type="entry name" value="Peptidase_S8"/>
    <property type="match status" value="1"/>
</dbReference>
<evidence type="ECO:0000313" key="8">
    <source>
        <dbReference type="Proteomes" id="UP000198779"/>
    </source>
</evidence>
<dbReference type="InterPro" id="IPR023828">
    <property type="entry name" value="Peptidase_S8_Ser-AS"/>
</dbReference>
<gene>
    <name evidence="7" type="ORF">SAMN04487901_108115</name>
</gene>
<dbReference type="PANTHER" id="PTHR43806">
    <property type="entry name" value="PEPTIDASE S8"/>
    <property type="match status" value="1"/>
</dbReference>
<dbReference type="InterPro" id="IPR015500">
    <property type="entry name" value="Peptidase_S8_subtilisin-rel"/>
</dbReference>
<reference evidence="8" key="1">
    <citation type="submission" date="2016-10" db="EMBL/GenBank/DDBJ databases">
        <authorList>
            <person name="Varghese N."/>
            <person name="Submissions S."/>
        </authorList>
    </citation>
    <scope>NUCLEOTIDE SEQUENCE [LARGE SCALE GENOMIC DNA]</scope>
    <source>
        <strain evidence="8">BP1-148</strain>
    </source>
</reference>
<comment type="similarity">
    <text evidence="1 5">Belongs to the peptidase S8 family.</text>
</comment>
<dbReference type="PROSITE" id="PS00138">
    <property type="entry name" value="SUBTILASE_SER"/>
    <property type="match status" value="1"/>
</dbReference>
<proteinExistence type="inferred from homology"/>
<dbReference type="GO" id="GO:0006508">
    <property type="term" value="P:proteolysis"/>
    <property type="evidence" value="ECO:0007669"/>
    <property type="project" value="UniProtKB-KW"/>
</dbReference>
<sequence>MKQTTCFLIVLLWSFTMFAAKIKYPGKKTFIYRYALIDKASTEFTLDQPLQFLSQKSLERRQRQGLSVDSTDLPVCKQYIRQFHRKGIHIIGTSRWQNTILASSSDSLLLASLDTLSIVRKSTCVFVSPDSIEHPGDIRWNVHEDFNRWDSVKNDPYGMARQQIETLEGIFLHEMGYRGKGITIAVLDGGFQNYKRIPAFKRTNILGTHDFIKPREDKKYGAFESIDHGTKVLSAMAAYAPEVTIGTAPEASYWLLRCEDPLTEQPVEEDYWTMAVEMADSLGADIINSSLGYYAFENGQGNYRLQDLDGQTAFISRSASLLAQKGMILCNSAGNSGMGQWKKISVPADAHNILTVGAIDRNRLLAAFSSIGPSQDGRIKPDVVAQGAPTVLLSGRGTLVHDMGTSFSTPLICGLVACLWQALPEKTASEIMEIVRRSANQYHEPTNILGYGIPNFRQAYNNNRTH</sequence>
<dbReference type="STRING" id="645274.SAMN04487901_108115"/>
<keyword evidence="8" id="KW-1185">Reference proteome</keyword>
<dbReference type="InterPro" id="IPR017317">
    <property type="entry name" value="Pept_S8_subtilisin_bacteroid-2"/>
</dbReference>
<evidence type="ECO:0000259" key="6">
    <source>
        <dbReference type="Pfam" id="PF00082"/>
    </source>
</evidence>
<dbReference type="InterPro" id="IPR000209">
    <property type="entry name" value="Peptidase_S8/S53_dom"/>
</dbReference>
<dbReference type="PIRSF" id="PIRSF037903">
    <property type="entry name" value="Subtilisin_rel_GFO_2223"/>
    <property type="match status" value="1"/>
</dbReference>
<keyword evidence="3 5" id="KW-0378">Hydrolase</keyword>
<evidence type="ECO:0000256" key="3">
    <source>
        <dbReference type="ARBA" id="ARBA00022801"/>
    </source>
</evidence>
<feature type="active site" description="Charge relay system" evidence="5">
    <location>
        <position position="188"/>
    </location>
</feature>
<dbReference type="PRINTS" id="PR00723">
    <property type="entry name" value="SUBTILISIN"/>
</dbReference>
<feature type="active site" description="Charge relay system" evidence="5">
    <location>
        <position position="406"/>
    </location>
</feature>
<dbReference type="EMBL" id="FNCQ01000008">
    <property type="protein sequence ID" value="SDG73640.1"/>
    <property type="molecule type" value="Genomic_DNA"/>
</dbReference>
<keyword evidence="2 5" id="KW-0645">Protease</keyword>
<dbReference type="GO" id="GO:0004252">
    <property type="term" value="F:serine-type endopeptidase activity"/>
    <property type="evidence" value="ECO:0007669"/>
    <property type="project" value="UniProtKB-UniRule"/>
</dbReference>
<dbReference type="InterPro" id="IPR036852">
    <property type="entry name" value="Peptidase_S8/S53_dom_sf"/>
</dbReference>
<evidence type="ECO:0000256" key="5">
    <source>
        <dbReference type="PROSITE-ProRule" id="PRU01240"/>
    </source>
</evidence>
<feature type="active site" description="Charge relay system" evidence="5">
    <location>
        <position position="228"/>
    </location>
</feature>
<dbReference type="RefSeq" id="WP_091817473.1">
    <property type="nucleotide sequence ID" value="NZ_CP091792.1"/>
</dbReference>
<evidence type="ECO:0000256" key="1">
    <source>
        <dbReference type="ARBA" id="ARBA00011073"/>
    </source>
</evidence>
<dbReference type="AlphaFoldDB" id="A0A1G7WQY2"/>
<evidence type="ECO:0000256" key="4">
    <source>
        <dbReference type="ARBA" id="ARBA00022825"/>
    </source>
</evidence>
<evidence type="ECO:0000313" key="7">
    <source>
        <dbReference type="EMBL" id="SDG73640.1"/>
    </source>
</evidence>
<feature type="domain" description="Peptidase S8/S53" evidence="6">
    <location>
        <begin position="179"/>
        <end position="452"/>
    </location>
</feature>
<dbReference type="PANTHER" id="PTHR43806:SF67">
    <property type="entry name" value="EGF-LIKE DOMAIN-CONTAINING PROTEIN"/>
    <property type="match status" value="1"/>
</dbReference>
<protein>
    <submittedName>
        <fullName evidence="7">Subtilase family protein</fullName>
    </submittedName>
</protein>
<organism evidence="7 8">
    <name type="scientific">Prevotella communis</name>
    <dbReference type="NCBI Taxonomy" id="2913614"/>
    <lineage>
        <taxon>Bacteria</taxon>
        <taxon>Pseudomonadati</taxon>
        <taxon>Bacteroidota</taxon>
        <taxon>Bacteroidia</taxon>
        <taxon>Bacteroidales</taxon>
        <taxon>Prevotellaceae</taxon>
        <taxon>Prevotella</taxon>
    </lineage>
</organism>
<keyword evidence="4 5" id="KW-0720">Serine protease</keyword>
<dbReference type="CDD" id="cd07493">
    <property type="entry name" value="Peptidases_S8_9"/>
    <property type="match status" value="1"/>
</dbReference>
<dbReference type="SUPFAM" id="SSF52743">
    <property type="entry name" value="Subtilisin-like"/>
    <property type="match status" value="1"/>
</dbReference>